<dbReference type="Proteomes" id="UP000625976">
    <property type="component" value="Unassembled WGS sequence"/>
</dbReference>
<dbReference type="EMBL" id="BMFQ01000003">
    <property type="protein sequence ID" value="GGG52321.1"/>
    <property type="molecule type" value="Genomic_DNA"/>
</dbReference>
<accession>A0A917GNM5</accession>
<sequence>MNKKFNEDTAKEDIQGLKTKMDSTEFMLLAGTMIRLKFQDQKLETMTYSEILEKGKRWKIEQEEIEEEQRKLAANALEVENDRTRRLSESVLVSCFSKGFTKYDYEDYITYKFVIQNKTDKKIRAIKGSVTFNNLFDETIKSLNLVYDQSIDAGMEVTYSAQTDYNQFTDSDKALKNKDLKDMKIIWKPEKIIFEDGSTLE</sequence>
<organism evidence="1 2">
    <name type="scientific">Bizionia arctica</name>
    <dbReference type="NCBI Taxonomy" id="1495645"/>
    <lineage>
        <taxon>Bacteria</taxon>
        <taxon>Pseudomonadati</taxon>
        <taxon>Bacteroidota</taxon>
        <taxon>Flavobacteriia</taxon>
        <taxon>Flavobacteriales</taxon>
        <taxon>Flavobacteriaceae</taxon>
        <taxon>Bizionia</taxon>
    </lineage>
</organism>
<gene>
    <name evidence="1" type="ORF">GCM10010976_24330</name>
</gene>
<evidence type="ECO:0000313" key="1">
    <source>
        <dbReference type="EMBL" id="GGG52321.1"/>
    </source>
</evidence>
<proteinExistence type="predicted"/>
<dbReference type="AlphaFoldDB" id="A0A917GNM5"/>
<keyword evidence="2" id="KW-1185">Reference proteome</keyword>
<name>A0A917GNM5_9FLAO</name>
<comment type="caution">
    <text evidence="1">The sequence shown here is derived from an EMBL/GenBank/DDBJ whole genome shotgun (WGS) entry which is preliminary data.</text>
</comment>
<reference evidence="1" key="1">
    <citation type="journal article" date="2014" name="Int. J. Syst. Evol. Microbiol.">
        <title>Complete genome sequence of Corynebacterium casei LMG S-19264T (=DSM 44701T), isolated from a smear-ripened cheese.</title>
        <authorList>
            <consortium name="US DOE Joint Genome Institute (JGI-PGF)"/>
            <person name="Walter F."/>
            <person name="Albersmeier A."/>
            <person name="Kalinowski J."/>
            <person name="Ruckert C."/>
        </authorList>
    </citation>
    <scope>NUCLEOTIDE SEQUENCE</scope>
    <source>
        <strain evidence="1">CGMCC 1.12751</strain>
    </source>
</reference>
<reference evidence="1" key="2">
    <citation type="submission" date="2020-09" db="EMBL/GenBank/DDBJ databases">
        <authorList>
            <person name="Sun Q."/>
            <person name="Zhou Y."/>
        </authorList>
    </citation>
    <scope>NUCLEOTIDE SEQUENCE</scope>
    <source>
        <strain evidence="1">CGMCC 1.12751</strain>
    </source>
</reference>
<evidence type="ECO:0000313" key="2">
    <source>
        <dbReference type="Proteomes" id="UP000625976"/>
    </source>
</evidence>
<protein>
    <submittedName>
        <fullName evidence="1">Uncharacterized protein</fullName>
    </submittedName>
</protein>